<sequence length="69" mass="7984">MSPEKGMELGKGLEHKSDEAEREAARLEQERRYRERLEKLEAKYQEQKESELEEDGTEVSVCTAVENGL</sequence>
<dbReference type="Proteomes" id="UP001145742">
    <property type="component" value="Unassembled WGS sequence"/>
</dbReference>
<gene>
    <name evidence="2" type="ORF">WISP_02002</name>
</gene>
<organism evidence="2 3">
    <name type="scientific">Willisornis vidua</name>
    <name type="common">Xingu scale-backed antbird</name>
    <dbReference type="NCBI Taxonomy" id="1566151"/>
    <lineage>
        <taxon>Eukaryota</taxon>
        <taxon>Metazoa</taxon>
        <taxon>Chordata</taxon>
        <taxon>Craniata</taxon>
        <taxon>Vertebrata</taxon>
        <taxon>Euteleostomi</taxon>
        <taxon>Archelosauria</taxon>
        <taxon>Archosauria</taxon>
        <taxon>Dinosauria</taxon>
        <taxon>Saurischia</taxon>
        <taxon>Theropoda</taxon>
        <taxon>Coelurosauria</taxon>
        <taxon>Aves</taxon>
        <taxon>Neognathae</taxon>
        <taxon>Neoaves</taxon>
        <taxon>Telluraves</taxon>
        <taxon>Australaves</taxon>
        <taxon>Passeriformes</taxon>
        <taxon>Thamnophilidae</taxon>
        <taxon>Willisornis</taxon>
    </lineage>
</organism>
<protein>
    <recommendedName>
        <fullName evidence="4">CPLX3 protein</fullName>
    </recommendedName>
</protein>
<dbReference type="EMBL" id="WHWB01031469">
    <property type="protein sequence ID" value="KAJ7428063.1"/>
    <property type="molecule type" value="Genomic_DNA"/>
</dbReference>
<feature type="region of interest" description="Disordered" evidence="1">
    <location>
        <begin position="1"/>
        <end position="27"/>
    </location>
</feature>
<evidence type="ECO:0000313" key="3">
    <source>
        <dbReference type="Proteomes" id="UP001145742"/>
    </source>
</evidence>
<keyword evidence="3" id="KW-1185">Reference proteome</keyword>
<evidence type="ECO:0000256" key="1">
    <source>
        <dbReference type="SAM" id="MobiDB-lite"/>
    </source>
</evidence>
<accession>A0ABQ9DYU0</accession>
<comment type="caution">
    <text evidence="2">The sequence shown here is derived from an EMBL/GenBank/DDBJ whole genome shotgun (WGS) entry which is preliminary data.</text>
</comment>
<reference evidence="2" key="1">
    <citation type="submission" date="2019-10" db="EMBL/GenBank/DDBJ databases">
        <authorList>
            <person name="Soares A.E.R."/>
            <person name="Aleixo A."/>
            <person name="Schneider P."/>
            <person name="Miyaki C.Y."/>
            <person name="Schneider M.P."/>
            <person name="Mello C."/>
            <person name="Vasconcelos A.T.R."/>
        </authorList>
    </citation>
    <scope>NUCLEOTIDE SEQUENCE</scope>
    <source>
        <tissue evidence="2">Muscle</tissue>
    </source>
</reference>
<name>A0ABQ9DYU0_9PASS</name>
<evidence type="ECO:0000313" key="2">
    <source>
        <dbReference type="EMBL" id="KAJ7428063.1"/>
    </source>
</evidence>
<proteinExistence type="predicted"/>
<evidence type="ECO:0008006" key="4">
    <source>
        <dbReference type="Google" id="ProtNLM"/>
    </source>
</evidence>